<feature type="transmembrane region" description="Helical" evidence="18">
    <location>
        <begin position="331"/>
        <end position="352"/>
    </location>
</feature>
<keyword evidence="6" id="KW-0851">Voltage-gated channel</keyword>
<evidence type="ECO:0000256" key="16">
    <source>
        <dbReference type="ARBA" id="ARBA00076406"/>
    </source>
</evidence>
<keyword evidence="7" id="KW-0630">Potassium</keyword>
<dbReference type="InterPro" id="IPR005821">
    <property type="entry name" value="Ion_trans_dom"/>
</dbReference>
<evidence type="ECO:0000256" key="3">
    <source>
        <dbReference type="ARBA" id="ARBA00022538"/>
    </source>
</evidence>
<feature type="region of interest" description="Disordered" evidence="17">
    <location>
        <begin position="145"/>
        <end position="166"/>
    </location>
</feature>
<keyword evidence="4 18" id="KW-0812">Transmembrane</keyword>
<dbReference type="FunFam" id="1.10.287.70:FF:000028">
    <property type="entry name" value="potassium voltage-gated channel subfamily D member 3"/>
    <property type="match status" value="1"/>
</dbReference>
<dbReference type="RefSeq" id="XP_035684212.1">
    <property type="nucleotide sequence ID" value="XM_035828319.1"/>
</dbReference>
<dbReference type="GO" id="GO:0008076">
    <property type="term" value="C:voltage-gated potassium channel complex"/>
    <property type="evidence" value="ECO:0000318"/>
    <property type="project" value="GO_Central"/>
</dbReference>
<keyword evidence="5" id="KW-0631">Potassium channel</keyword>
<evidence type="ECO:0000256" key="11">
    <source>
        <dbReference type="ARBA" id="ARBA00023303"/>
    </source>
</evidence>
<feature type="transmembrane region" description="Helical" evidence="18">
    <location>
        <begin position="192"/>
        <end position="210"/>
    </location>
</feature>
<dbReference type="InterPro" id="IPR003968">
    <property type="entry name" value="K_chnl_volt-dep_Kv"/>
</dbReference>
<evidence type="ECO:0000256" key="1">
    <source>
        <dbReference type="ARBA" id="ARBA00004141"/>
    </source>
</evidence>
<sequence>MSAMGTKMRYSFAEAMRRLLFIADPSVVHSVNCHKSQNDKRVVINVSGIKFETWRTNLSQHPTTLLGSCEIDYFFDERNNEYFFDRDPHLFRYILNYYSTGELHFPKYECHVAFENELKFYRIVPDMIQDCCFEDYQDYKDAEKETLYPERHSPSTKEKDPETEDTKRTFRENLWQMFEDPEKSGMPQVAPAFNYIIGFFVMISILANIIETVPVQETDGAKISSTPMGDKYNLIFSCLDTACVAIFTVEYVLRVYAAPKRAQFVSSGMSIIDLIAILPFYIGLCLTDTGNVNAIFVTLRVFRVFRVLKFSRDSTGLRLLGYTIRNCMKELGFLVFSMLIAVVIFSTFMFYIEKGVENTKYTSIPATFWYTIVTMTTLGYGDMVPKTWLGKTLTGICSLSGVLLITLPVTVIVTNFNHVIQKAEREKKLETMDKHIFNTGKLYNAPLLPTAPHV</sequence>
<dbReference type="GeneID" id="118421157"/>
<keyword evidence="10 18" id="KW-0472">Membrane</keyword>
<evidence type="ECO:0000313" key="20">
    <source>
        <dbReference type="Proteomes" id="UP000001554"/>
    </source>
</evidence>
<evidence type="ECO:0000256" key="15">
    <source>
        <dbReference type="ARBA" id="ARBA00075631"/>
    </source>
</evidence>
<dbReference type="InterPro" id="IPR003131">
    <property type="entry name" value="T1-type_BTB"/>
</dbReference>
<dbReference type="Gene3D" id="1.20.120.350">
    <property type="entry name" value="Voltage-gated potassium channels. Chain C"/>
    <property type="match status" value="1"/>
</dbReference>
<dbReference type="GO" id="GO:0051260">
    <property type="term" value="P:protein homooligomerization"/>
    <property type="evidence" value="ECO:0007669"/>
    <property type="project" value="InterPro"/>
</dbReference>
<keyword evidence="9" id="KW-0406">Ion transport</keyword>
<evidence type="ECO:0000256" key="9">
    <source>
        <dbReference type="ARBA" id="ARBA00023065"/>
    </source>
</evidence>
<evidence type="ECO:0000256" key="12">
    <source>
        <dbReference type="ARBA" id="ARBA00061375"/>
    </source>
</evidence>
<evidence type="ECO:0000256" key="18">
    <source>
        <dbReference type="SAM" id="Phobius"/>
    </source>
</evidence>
<dbReference type="InterPro" id="IPR028325">
    <property type="entry name" value="VG_K_chnl"/>
</dbReference>
<dbReference type="GO" id="GO:0005250">
    <property type="term" value="F:A-type (transient outward) potassium channel activity"/>
    <property type="evidence" value="ECO:0000318"/>
    <property type="project" value="GO_Central"/>
</dbReference>
<dbReference type="KEGG" id="bfo:118421157"/>
<keyword evidence="11" id="KW-0407">Ion channel</keyword>
<dbReference type="PRINTS" id="PR01491">
    <property type="entry name" value="KVCHANNEL"/>
</dbReference>
<evidence type="ECO:0000256" key="7">
    <source>
        <dbReference type="ARBA" id="ARBA00022958"/>
    </source>
</evidence>
<evidence type="ECO:0000256" key="4">
    <source>
        <dbReference type="ARBA" id="ARBA00022692"/>
    </source>
</evidence>
<dbReference type="FunFam" id="3.30.710.10:FF:000152">
    <property type="entry name" value="Predicted protein"/>
    <property type="match status" value="1"/>
</dbReference>
<feature type="transmembrane region" description="Helical" evidence="18">
    <location>
        <begin position="393"/>
        <end position="413"/>
    </location>
</feature>
<dbReference type="Pfam" id="PF02214">
    <property type="entry name" value="BTB_2"/>
    <property type="match status" value="1"/>
</dbReference>
<gene>
    <name evidence="21" type="primary">LOC118421157</name>
</gene>
<comment type="subunit">
    <text evidence="13">Component of heteromultimeric potassium channels. Identified in potassium channel complexes containing KCND1, KCND2, KCND3, KCNIP1, KCNIP2, KCNIP3, KCNIP4, DPP6 and DPP10.</text>
</comment>
<feature type="transmembrane region" description="Helical" evidence="18">
    <location>
        <begin position="265"/>
        <end position="284"/>
    </location>
</feature>
<protein>
    <recommendedName>
        <fullName evidence="14">A-type voltage-gated potassium channel KCND1</fullName>
    </recommendedName>
    <alternativeName>
        <fullName evidence="16">Potassium voltage-gated channel subfamily D member 1</fullName>
    </alternativeName>
    <alternativeName>
        <fullName evidence="15">Voltage-gated potassium channel subunit Kv4.1</fullName>
    </alternativeName>
</protein>
<dbReference type="InterPro" id="IPR027359">
    <property type="entry name" value="Volt_channel_dom_sf"/>
</dbReference>
<name>A0A9J7MWK8_BRAFL</name>
<evidence type="ECO:0000256" key="14">
    <source>
        <dbReference type="ARBA" id="ARBA00070409"/>
    </source>
</evidence>
<dbReference type="AlphaFoldDB" id="A0A9J7MWK8"/>
<dbReference type="GO" id="GO:0016020">
    <property type="term" value="C:membrane"/>
    <property type="evidence" value="ECO:0000318"/>
    <property type="project" value="GO_Central"/>
</dbReference>
<dbReference type="Gene3D" id="3.30.710.10">
    <property type="entry name" value="Potassium Channel Kv1.1, Chain A"/>
    <property type="match status" value="1"/>
</dbReference>
<keyword evidence="2" id="KW-0813">Transport</keyword>
<evidence type="ECO:0000256" key="17">
    <source>
        <dbReference type="SAM" id="MobiDB-lite"/>
    </source>
</evidence>
<dbReference type="Pfam" id="PF00520">
    <property type="entry name" value="Ion_trans"/>
    <property type="match status" value="1"/>
</dbReference>
<dbReference type="FunFam" id="1.20.120.350:FF:000016">
    <property type="entry name" value="Potassium voltage-gated channel subfamily D member 3"/>
    <property type="match status" value="1"/>
</dbReference>
<dbReference type="InterPro" id="IPR011333">
    <property type="entry name" value="SKP1/BTB/POZ_sf"/>
</dbReference>
<dbReference type="PANTHER" id="PTHR11537:SF105">
    <property type="entry name" value="POTASSIUM VOLTAGE-GATED CHANNEL PROTEIN SHAL"/>
    <property type="match status" value="1"/>
</dbReference>
<organism evidence="20 21">
    <name type="scientific">Branchiostoma floridae</name>
    <name type="common">Florida lancelet</name>
    <name type="synonym">Amphioxus</name>
    <dbReference type="NCBI Taxonomy" id="7739"/>
    <lineage>
        <taxon>Eukaryota</taxon>
        <taxon>Metazoa</taxon>
        <taxon>Chordata</taxon>
        <taxon>Cephalochordata</taxon>
        <taxon>Leptocardii</taxon>
        <taxon>Amphioxiformes</taxon>
        <taxon>Branchiostomatidae</taxon>
        <taxon>Branchiostoma</taxon>
    </lineage>
</organism>
<feature type="domain" description="BTB" evidence="19">
    <location>
        <begin position="40"/>
        <end position="138"/>
    </location>
</feature>
<evidence type="ECO:0000256" key="8">
    <source>
        <dbReference type="ARBA" id="ARBA00022989"/>
    </source>
</evidence>
<feature type="transmembrane region" description="Helical" evidence="18">
    <location>
        <begin position="364"/>
        <end position="381"/>
    </location>
</feature>
<comment type="similarity">
    <text evidence="12">Belongs to the potassium channel family. D (Shal) (TC 1.A.1.2) subfamily. Kv4.1/KCND1 sub-subfamily.</text>
</comment>
<accession>A0A9J7MWK8</accession>
<dbReference type="SMART" id="SM00225">
    <property type="entry name" value="BTB"/>
    <property type="match status" value="1"/>
</dbReference>
<evidence type="ECO:0000256" key="10">
    <source>
        <dbReference type="ARBA" id="ARBA00023136"/>
    </source>
</evidence>
<keyword evidence="20" id="KW-1185">Reference proteome</keyword>
<dbReference type="GO" id="GO:0071805">
    <property type="term" value="P:potassium ion transmembrane transport"/>
    <property type="evidence" value="ECO:0000318"/>
    <property type="project" value="GO_Central"/>
</dbReference>
<evidence type="ECO:0000313" key="21">
    <source>
        <dbReference type="RefSeq" id="XP_035684212.1"/>
    </source>
</evidence>
<dbReference type="InterPro" id="IPR000210">
    <property type="entry name" value="BTB/POZ_dom"/>
</dbReference>
<evidence type="ECO:0000256" key="2">
    <source>
        <dbReference type="ARBA" id="ARBA00022448"/>
    </source>
</evidence>
<dbReference type="PANTHER" id="PTHR11537">
    <property type="entry name" value="VOLTAGE-GATED POTASSIUM CHANNEL"/>
    <property type="match status" value="1"/>
</dbReference>
<proteinExistence type="inferred from homology"/>
<keyword evidence="3" id="KW-0633">Potassium transport</keyword>
<dbReference type="SUPFAM" id="SSF81324">
    <property type="entry name" value="Voltage-gated potassium channels"/>
    <property type="match status" value="1"/>
</dbReference>
<feature type="transmembrane region" description="Helical" evidence="18">
    <location>
        <begin position="234"/>
        <end position="253"/>
    </location>
</feature>
<dbReference type="PRINTS" id="PR00169">
    <property type="entry name" value="KCHANNEL"/>
</dbReference>
<dbReference type="Gene3D" id="1.10.287.70">
    <property type="match status" value="1"/>
</dbReference>
<reference evidence="20" key="1">
    <citation type="journal article" date="2020" name="Nat. Ecol. Evol.">
        <title>Deeply conserved synteny resolves early events in vertebrate evolution.</title>
        <authorList>
            <person name="Simakov O."/>
            <person name="Marletaz F."/>
            <person name="Yue J.X."/>
            <person name="O'Connell B."/>
            <person name="Jenkins J."/>
            <person name="Brandt A."/>
            <person name="Calef R."/>
            <person name="Tung C.H."/>
            <person name="Huang T.K."/>
            <person name="Schmutz J."/>
            <person name="Satoh N."/>
            <person name="Yu J.K."/>
            <person name="Putnam N.H."/>
            <person name="Green R.E."/>
            <person name="Rokhsar D.S."/>
        </authorList>
    </citation>
    <scope>NUCLEOTIDE SEQUENCE [LARGE SCALE GENOMIC DNA]</scope>
    <source>
        <strain evidence="20">S238N-H82</strain>
    </source>
</reference>
<dbReference type="OrthoDB" id="10025005at2759"/>
<evidence type="ECO:0000259" key="19">
    <source>
        <dbReference type="SMART" id="SM00225"/>
    </source>
</evidence>
<dbReference type="SUPFAM" id="SSF54695">
    <property type="entry name" value="POZ domain"/>
    <property type="match status" value="1"/>
</dbReference>
<evidence type="ECO:0000256" key="5">
    <source>
        <dbReference type="ARBA" id="ARBA00022826"/>
    </source>
</evidence>
<dbReference type="InterPro" id="IPR003975">
    <property type="entry name" value="K_chnl_volt-dep_Kv4"/>
</dbReference>
<keyword evidence="8 18" id="KW-1133">Transmembrane helix</keyword>
<dbReference type="GO" id="GO:0001508">
    <property type="term" value="P:action potential"/>
    <property type="evidence" value="ECO:0000318"/>
    <property type="project" value="GO_Central"/>
</dbReference>
<comment type="subcellular location">
    <subcellularLocation>
        <location evidence="1">Membrane</location>
        <topology evidence="1">Multi-pass membrane protein</topology>
    </subcellularLocation>
</comment>
<evidence type="ECO:0000256" key="6">
    <source>
        <dbReference type="ARBA" id="ARBA00022882"/>
    </source>
</evidence>
<dbReference type="PRINTS" id="PR01497">
    <property type="entry name" value="SHALCHANNEL"/>
</dbReference>
<evidence type="ECO:0000256" key="13">
    <source>
        <dbReference type="ARBA" id="ARBA00066223"/>
    </source>
</evidence>
<reference evidence="21" key="2">
    <citation type="submission" date="2025-08" db="UniProtKB">
        <authorList>
            <consortium name="RefSeq"/>
        </authorList>
    </citation>
    <scope>IDENTIFICATION</scope>
    <source>
        <strain evidence="21">S238N-H82</strain>
        <tissue evidence="21">Testes</tissue>
    </source>
</reference>
<dbReference type="Proteomes" id="UP000001554">
    <property type="component" value="Chromosome 8"/>
</dbReference>